<evidence type="ECO:0000256" key="1">
    <source>
        <dbReference type="SAM" id="MobiDB-lite"/>
    </source>
</evidence>
<feature type="region of interest" description="Disordered" evidence="1">
    <location>
        <begin position="110"/>
        <end position="135"/>
    </location>
</feature>
<sequence>MVVKVDKKNPPTHGIVDKMINKTHRQLGKEKLMQVEEAKFKSKYGNLKPCGGSALLTKRLQKSPDLNLTHLSKNILTHGDYNMAKAKMNNPKKPLPAQEKLILQETLGDAIPTPESLPTRKPSLIQSKLVDGSLS</sequence>
<dbReference type="EMBL" id="VSWD01000007">
    <property type="protein sequence ID" value="KAK3096656.1"/>
    <property type="molecule type" value="Genomic_DNA"/>
</dbReference>
<organism evidence="2 3">
    <name type="scientific">Pinctada imbricata</name>
    <name type="common">Atlantic pearl-oyster</name>
    <name type="synonym">Pinctada martensii</name>
    <dbReference type="NCBI Taxonomy" id="66713"/>
    <lineage>
        <taxon>Eukaryota</taxon>
        <taxon>Metazoa</taxon>
        <taxon>Spiralia</taxon>
        <taxon>Lophotrochozoa</taxon>
        <taxon>Mollusca</taxon>
        <taxon>Bivalvia</taxon>
        <taxon>Autobranchia</taxon>
        <taxon>Pteriomorphia</taxon>
        <taxon>Pterioida</taxon>
        <taxon>Pterioidea</taxon>
        <taxon>Pteriidae</taxon>
        <taxon>Pinctada</taxon>
    </lineage>
</organism>
<keyword evidence="3" id="KW-1185">Reference proteome</keyword>
<gene>
    <name evidence="2" type="ORF">FSP39_002145</name>
</gene>
<dbReference type="AlphaFoldDB" id="A0AA88Y2Z1"/>
<dbReference type="Proteomes" id="UP001186944">
    <property type="component" value="Unassembled WGS sequence"/>
</dbReference>
<accession>A0AA88Y2Z1</accession>
<reference evidence="2" key="1">
    <citation type="submission" date="2019-08" db="EMBL/GenBank/DDBJ databases">
        <title>The improved chromosome-level genome for the pearl oyster Pinctada fucata martensii using PacBio sequencing and Hi-C.</title>
        <authorList>
            <person name="Zheng Z."/>
        </authorList>
    </citation>
    <scope>NUCLEOTIDE SEQUENCE</scope>
    <source>
        <strain evidence="2">ZZ-2019</strain>
        <tissue evidence="2">Adductor muscle</tissue>
    </source>
</reference>
<evidence type="ECO:0000313" key="3">
    <source>
        <dbReference type="Proteomes" id="UP001186944"/>
    </source>
</evidence>
<protein>
    <submittedName>
        <fullName evidence="2">Uncharacterized protein</fullName>
    </submittedName>
</protein>
<name>A0AA88Y2Z1_PINIB</name>
<proteinExistence type="predicted"/>
<comment type="caution">
    <text evidence="2">The sequence shown here is derived from an EMBL/GenBank/DDBJ whole genome shotgun (WGS) entry which is preliminary data.</text>
</comment>
<evidence type="ECO:0000313" key="2">
    <source>
        <dbReference type="EMBL" id="KAK3096656.1"/>
    </source>
</evidence>